<keyword evidence="4" id="KW-1185">Reference proteome</keyword>
<feature type="region of interest" description="Disordered" evidence="2">
    <location>
        <begin position="1"/>
        <end position="25"/>
    </location>
</feature>
<dbReference type="Proteomes" id="UP000326924">
    <property type="component" value="Unassembled WGS sequence"/>
</dbReference>
<comment type="caution">
    <text evidence="3">The sequence shown here is derived from an EMBL/GenBank/DDBJ whole genome shotgun (WGS) entry which is preliminary data.</text>
</comment>
<organism evidence="3 4">
    <name type="scientific">Sphaerosporella brunnea</name>
    <dbReference type="NCBI Taxonomy" id="1250544"/>
    <lineage>
        <taxon>Eukaryota</taxon>
        <taxon>Fungi</taxon>
        <taxon>Dikarya</taxon>
        <taxon>Ascomycota</taxon>
        <taxon>Pezizomycotina</taxon>
        <taxon>Pezizomycetes</taxon>
        <taxon>Pezizales</taxon>
        <taxon>Pyronemataceae</taxon>
        <taxon>Sphaerosporella</taxon>
    </lineage>
</organism>
<dbReference type="Gene3D" id="6.10.250.2700">
    <property type="match status" value="1"/>
</dbReference>
<feature type="compositionally biased region" description="Low complexity" evidence="2">
    <location>
        <begin position="1"/>
        <end position="19"/>
    </location>
</feature>
<dbReference type="OrthoDB" id="5317203at2759"/>
<gene>
    <name evidence="3" type="ORF">FN846DRAFT_325068</name>
</gene>
<evidence type="ECO:0000256" key="2">
    <source>
        <dbReference type="SAM" id="MobiDB-lite"/>
    </source>
</evidence>
<proteinExistence type="predicted"/>
<sequence length="214" mass="24303">MSERSNSPSESSPYSEVPTEPLPPRDHLQMQQYMLRRSHFLSDYEAYNPVQNMRMLAHHVFELSEGVGKLSGGVERLHSGLSRLSDESDSMRRQFSFFTENQHEARESIRAIAQDMEAIGSDMAEVTNGVVAVRNELKQDIGDVRNELKQDIGDVRNELKQDIGNVRNELKADIGGLRGEIETLRSEMHNIRQETQQGFAEIKAMLAMMVQVRG</sequence>
<dbReference type="AlphaFoldDB" id="A0A5J5F6M5"/>
<keyword evidence="1" id="KW-0175">Coiled coil</keyword>
<dbReference type="SUPFAM" id="SSF58113">
    <property type="entry name" value="Apolipoprotein A-I"/>
    <property type="match status" value="1"/>
</dbReference>
<name>A0A5J5F6M5_9PEZI</name>
<evidence type="ECO:0000313" key="3">
    <source>
        <dbReference type="EMBL" id="KAA8912334.1"/>
    </source>
</evidence>
<protein>
    <submittedName>
        <fullName evidence="3">Uncharacterized protein</fullName>
    </submittedName>
</protein>
<dbReference type="InterPro" id="IPR023908">
    <property type="entry name" value="xxxLxxG_rpt"/>
</dbReference>
<dbReference type="EMBL" id="VXIS01000025">
    <property type="protein sequence ID" value="KAA8912334.1"/>
    <property type="molecule type" value="Genomic_DNA"/>
</dbReference>
<reference evidence="3 4" key="1">
    <citation type="submission" date="2019-09" db="EMBL/GenBank/DDBJ databases">
        <title>Draft genome of the ectomycorrhizal ascomycete Sphaerosporella brunnea.</title>
        <authorList>
            <consortium name="DOE Joint Genome Institute"/>
            <person name="Benucci G.M."/>
            <person name="Marozzi G."/>
            <person name="Antonielli L."/>
            <person name="Sanchez S."/>
            <person name="Marco P."/>
            <person name="Wang X."/>
            <person name="Falini L.B."/>
            <person name="Barry K."/>
            <person name="Haridas S."/>
            <person name="Lipzen A."/>
            <person name="Labutti K."/>
            <person name="Grigoriev I.V."/>
            <person name="Murat C."/>
            <person name="Martin F."/>
            <person name="Albertini E."/>
            <person name="Donnini D."/>
            <person name="Bonito G."/>
        </authorList>
    </citation>
    <scope>NUCLEOTIDE SEQUENCE [LARGE SCALE GENOMIC DNA]</scope>
    <source>
        <strain evidence="3 4">Sb_GMNB300</strain>
    </source>
</reference>
<evidence type="ECO:0000313" key="4">
    <source>
        <dbReference type="Proteomes" id="UP000326924"/>
    </source>
</evidence>
<feature type="coiled-coil region" evidence="1">
    <location>
        <begin position="167"/>
        <end position="194"/>
    </location>
</feature>
<evidence type="ECO:0000256" key="1">
    <source>
        <dbReference type="SAM" id="Coils"/>
    </source>
</evidence>
<dbReference type="NCBIfam" id="TIGR03057">
    <property type="entry name" value="xxxLxxG_by_4"/>
    <property type="match status" value="1"/>
</dbReference>
<accession>A0A5J5F6M5</accession>
<dbReference type="InParanoid" id="A0A5J5F6M5"/>